<dbReference type="InterPro" id="IPR001251">
    <property type="entry name" value="CRAL-TRIO_dom"/>
</dbReference>
<dbReference type="SMART" id="SM00516">
    <property type="entry name" value="SEC14"/>
    <property type="match status" value="1"/>
</dbReference>
<name>A0ABQ8F1L9_9FUNG</name>
<dbReference type="Gene3D" id="3.40.525.10">
    <property type="entry name" value="CRAL-TRIO lipid binding domain"/>
    <property type="match status" value="1"/>
</dbReference>
<reference evidence="2 3" key="1">
    <citation type="submission" date="2021-02" db="EMBL/GenBank/DDBJ databases">
        <title>Variation within the Batrachochytrium salamandrivorans European outbreak.</title>
        <authorList>
            <person name="Kelly M."/>
            <person name="Pasmans F."/>
            <person name="Shea T.P."/>
            <person name="Munoz J.F."/>
            <person name="Carranza S."/>
            <person name="Cuomo C.A."/>
            <person name="Martel A."/>
        </authorList>
    </citation>
    <scope>NUCLEOTIDE SEQUENCE [LARGE SCALE GENOMIC DNA]</scope>
    <source>
        <strain evidence="2 3">AMFP18/2</strain>
    </source>
</reference>
<dbReference type="Pfam" id="PF00650">
    <property type="entry name" value="CRAL_TRIO"/>
    <property type="match status" value="1"/>
</dbReference>
<dbReference type="PANTHER" id="PTHR45824:SF29">
    <property type="entry name" value="GH16843P"/>
    <property type="match status" value="1"/>
</dbReference>
<evidence type="ECO:0000313" key="3">
    <source>
        <dbReference type="Proteomes" id="UP001648503"/>
    </source>
</evidence>
<proteinExistence type="predicted"/>
<dbReference type="SUPFAM" id="SSF52087">
    <property type="entry name" value="CRAL/TRIO domain"/>
    <property type="match status" value="1"/>
</dbReference>
<dbReference type="EMBL" id="JAFCIX010000433">
    <property type="protein sequence ID" value="KAH6590446.1"/>
    <property type="molecule type" value="Genomic_DNA"/>
</dbReference>
<dbReference type="Proteomes" id="UP001648503">
    <property type="component" value="Unassembled WGS sequence"/>
</dbReference>
<organism evidence="2 3">
    <name type="scientific">Batrachochytrium salamandrivorans</name>
    <dbReference type="NCBI Taxonomy" id="1357716"/>
    <lineage>
        <taxon>Eukaryota</taxon>
        <taxon>Fungi</taxon>
        <taxon>Fungi incertae sedis</taxon>
        <taxon>Chytridiomycota</taxon>
        <taxon>Chytridiomycota incertae sedis</taxon>
        <taxon>Chytridiomycetes</taxon>
        <taxon>Rhizophydiales</taxon>
        <taxon>Rhizophydiales incertae sedis</taxon>
        <taxon>Batrachochytrium</taxon>
    </lineage>
</organism>
<dbReference type="PROSITE" id="PS50191">
    <property type="entry name" value="CRAL_TRIO"/>
    <property type="match status" value="1"/>
</dbReference>
<keyword evidence="3" id="KW-1185">Reference proteome</keyword>
<dbReference type="CDD" id="cd00170">
    <property type="entry name" value="SEC14"/>
    <property type="match status" value="1"/>
</dbReference>
<feature type="domain" description="CRAL-TRIO" evidence="1">
    <location>
        <begin position="106"/>
        <end position="264"/>
    </location>
</feature>
<gene>
    <name evidence="2" type="ORF">BASA50_009421</name>
</gene>
<evidence type="ECO:0000259" key="1">
    <source>
        <dbReference type="PROSITE" id="PS50191"/>
    </source>
</evidence>
<comment type="caution">
    <text evidence="2">The sequence shown here is derived from an EMBL/GenBank/DDBJ whole genome shotgun (WGS) entry which is preliminary data.</text>
</comment>
<sequence length="366" mass="40825">MAHTNITDGERTFGNQGIDEVDPDLLLLGDDDAEKEQQVQVSLISSETPISKTVLFESDNIKSLTDGGIAKFLYSKGGHRGKAMAALSESLAWRMTFQMTTLLEESFTDLEESGKLQFWGSAMDGSAILIWTGSRHVLPRTEQDLEREVRFLIYTIERAISNGRLADRITLIVDRQGMRTDKADLKIISRLVPILQNHYPDRLSRMYIFPTNTLFRVMWTMTSGYLDPATASKIRIRESPAPLAEWVTRDNLFVRYGGLGADPYEAHQTHISGPTALTEHAVSANPYTDQRCKFQGADRSSDSTRTAQNNCGTENRVDGQDAFIQPISDASLAASCADTQKHTTIIGKSMVTIESVWEAPIEYHQV</sequence>
<dbReference type="InterPro" id="IPR036865">
    <property type="entry name" value="CRAL-TRIO_dom_sf"/>
</dbReference>
<dbReference type="PANTHER" id="PTHR45824">
    <property type="entry name" value="GH16843P"/>
    <property type="match status" value="1"/>
</dbReference>
<evidence type="ECO:0000313" key="2">
    <source>
        <dbReference type="EMBL" id="KAH6590446.1"/>
    </source>
</evidence>
<accession>A0ABQ8F1L9</accession>
<dbReference type="InterPro" id="IPR052578">
    <property type="entry name" value="PI_Transfer_CRAL-TRIO"/>
</dbReference>
<protein>
    <recommendedName>
        <fullName evidence="1">CRAL-TRIO domain-containing protein</fullName>
    </recommendedName>
</protein>